<dbReference type="AlphaFoldDB" id="A0A2C9LXK5"/>
<protein>
    <recommendedName>
        <fullName evidence="3">Prolyl 4-hydroxylase alpha-subunit N-terminal domain-containing protein</fullName>
    </recommendedName>
</protein>
<dbReference type="VEuPathDB" id="VectorBase:BGLAX_029865"/>
<name>A0A2C9LXK5_BIOGL</name>
<dbReference type="InterPro" id="IPR011990">
    <property type="entry name" value="TPR-like_helical_dom_sf"/>
</dbReference>
<reference evidence="1" key="1">
    <citation type="submission" date="2020-05" db="UniProtKB">
        <authorList>
            <consortium name="EnsemblMetazoa"/>
        </authorList>
    </citation>
    <scope>IDENTIFICATION</scope>
    <source>
        <strain evidence="1">BB02</strain>
    </source>
</reference>
<proteinExistence type="predicted"/>
<dbReference type="EnsemblMetazoa" id="BGLB036023-RA">
    <property type="protein sequence ID" value="BGLB036023-PA"/>
    <property type="gene ID" value="BGLB036023"/>
</dbReference>
<dbReference type="VEuPathDB" id="VectorBase:BGLB036023"/>
<organism evidence="1 2">
    <name type="scientific">Biomphalaria glabrata</name>
    <name type="common">Bloodfluke planorb</name>
    <name type="synonym">Freshwater snail</name>
    <dbReference type="NCBI Taxonomy" id="6526"/>
    <lineage>
        <taxon>Eukaryota</taxon>
        <taxon>Metazoa</taxon>
        <taxon>Spiralia</taxon>
        <taxon>Lophotrochozoa</taxon>
        <taxon>Mollusca</taxon>
        <taxon>Gastropoda</taxon>
        <taxon>Heterobranchia</taxon>
        <taxon>Euthyneura</taxon>
        <taxon>Panpulmonata</taxon>
        <taxon>Hygrophila</taxon>
        <taxon>Lymnaeoidea</taxon>
        <taxon>Planorbidae</taxon>
        <taxon>Biomphalaria</taxon>
    </lineage>
</organism>
<accession>A0A2C9LXK5</accession>
<dbReference type="KEGG" id="bgt:106067467"/>
<dbReference type="Gene3D" id="1.25.40.10">
    <property type="entry name" value="Tetratricopeptide repeat domain"/>
    <property type="match status" value="1"/>
</dbReference>
<dbReference type="Proteomes" id="UP000076420">
    <property type="component" value="Unassembled WGS sequence"/>
</dbReference>
<evidence type="ECO:0000313" key="2">
    <source>
        <dbReference type="Proteomes" id="UP000076420"/>
    </source>
</evidence>
<gene>
    <name evidence="1" type="primary">106067467</name>
</gene>
<evidence type="ECO:0000313" key="1">
    <source>
        <dbReference type="EnsemblMetazoa" id="BGLB036023-PA"/>
    </source>
</evidence>
<evidence type="ECO:0008006" key="3">
    <source>
        <dbReference type="Google" id="ProtNLM"/>
    </source>
</evidence>
<sequence>MGEIYETIPMIFSGENEEALKKMMTLYETIHDRYTDHPDYDVLLNSIGLAFQRGYQDLSRALEWYTKSLKQRSLLVRINPQSMLVTLNNIAMIRLRTGDL</sequence>